<dbReference type="Proteomes" id="UP000275368">
    <property type="component" value="Chromosome"/>
</dbReference>
<keyword evidence="9" id="KW-1185">Reference proteome</keyword>
<name>A0A3G9IV90_9BACL</name>
<dbReference type="Gene3D" id="1.10.3720.10">
    <property type="entry name" value="MetI-like"/>
    <property type="match status" value="1"/>
</dbReference>
<evidence type="ECO:0000256" key="4">
    <source>
        <dbReference type="ARBA" id="ARBA00022692"/>
    </source>
</evidence>
<feature type="transmembrane region" description="Helical" evidence="7">
    <location>
        <begin position="110"/>
        <end position="128"/>
    </location>
</feature>
<keyword evidence="4 7" id="KW-0812">Transmembrane</keyword>
<accession>A0A3G9IV90</accession>
<evidence type="ECO:0000256" key="1">
    <source>
        <dbReference type="ARBA" id="ARBA00004651"/>
    </source>
</evidence>
<dbReference type="InterPro" id="IPR035906">
    <property type="entry name" value="MetI-like_sf"/>
</dbReference>
<evidence type="ECO:0000256" key="2">
    <source>
        <dbReference type="ARBA" id="ARBA00022448"/>
    </source>
</evidence>
<evidence type="ECO:0000256" key="6">
    <source>
        <dbReference type="ARBA" id="ARBA00023136"/>
    </source>
</evidence>
<comment type="subcellular location">
    <subcellularLocation>
        <location evidence="1 7">Cell membrane</location>
        <topology evidence="1 7">Multi-pass membrane protein</topology>
    </subcellularLocation>
</comment>
<evidence type="ECO:0000256" key="5">
    <source>
        <dbReference type="ARBA" id="ARBA00022989"/>
    </source>
</evidence>
<feature type="transmembrane region" description="Helical" evidence="7">
    <location>
        <begin position="12"/>
        <end position="35"/>
    </location>
</feature>
<evidence type="ECO:0000256" key="7">
    <source>
        <dbReference type="RuleBase" id="RU363032"/>
    </source>
</evidence>
<keyword evidence="6 7" id="KW-0472">Membrane</keyword>
<feature type="transmembrane region" description="Helical" evidence="7">
    <location>
        <begin position="190"/>
        <end position="215"/>
    </location>
</feature>
<dbReference type="SUPFAM" id="SSF161098">
    <property type="entry name" value="MetI-like"/>
    <property type="match status" value="1"/>
</dbReference>
<dbReference type="CDD" id="cd06261">
    <property type="entry name" value="TM_PBP2"/>
    <property type="match status" value="1"/>
</dbReference>
<reference evidence="8 9" key="1">
    <citation type="submission" date="2018-11" db="EMBL/GenBank/DDBJ databases">
        <title>Complete genome sequence of Paenibacillus baekrokdamisoli strain KCTC 33723.</title>
        <authorList>
            <person name="Kang S.W."/>
            <person name="Lee K.C."/>
            <person name="Kim K.K."/>
            <person name="Kim J.S."/>
            <person name="Kim D.S."/>
            <person name="Ko S.H."/>
            <person name="Yang S.H."/>
            <person name="Lee J.S."/>
        </authorList>
    </citation>
    <scope>NUCLEOTIDE SEQUENCE [LARGE SCALE GENOMIC DNA]</scope>
    <source>
        <strain evidence="8 9">KCTC 33723</strain>
    </source>
</reference>
<gene>
    <name evidence="8" type="ORF">Back11_35070</name>
</gene>
<feature type="transmembrane region" description="Helical" evidence="7">
    <location>
        <begin position="253"/>
        <end position="272"/>
    </location>
</feature>
<evidence type="ECO:0000313" key="9">
    <source>
        <dbReference type="Proteomes" id="UP000275368"/>
    </source>
</evidence>
<dbReference type="PANTHER" id="PTHR43744">
    <property type="entry name" value="ABC TRANSPORTER PERMEASE PROTEIN MG189-RELATED-RELATED"/>
    <property type="match status" value="1"/>
</dbReference>
<sequence length="286" mass="31876">MSIIRLRSVTPFNFTIYVMLSGLALFMALPLVFIFNHAFKPLHEMFLFPPTFLVRQPTTQNFMELFQAKTVDLVPFTRYLFNSVFVTVVNVLSVILVSSMAAYAFSKQRFPFKAFLMSLIMIALMFAPETVSIPRYLIVGYLGIVDTYFAHILPSLASPVAVFLLIQFIGQVPNELIEAAKLDGASEFGIFYQVVIPLAMPAIATVAIITFQYAWVDIEGSTLFIHDETKKTLSYYVTTLISGNANAVAGQNIAAAAGLLMFLPTFIMFLLFQGKVNETMVHSGLK</sequence>
<dbReference type="GO" id="GO:0005886">
    <property type="term" value="C:plasma membrane"/>
    <property type="evidence" value="ECO:0007669"/>
    <property type="project" value="UniProtKB-SubCell"/>
</dbReference>
<dbReference type="PROSITE" id="PS50928">
    <property type="entry name" value="ABC_TM1"/>
    <property type="match status" value="1"/>
</dbReference>
<dbReference type="EMBL" id="AP019308">
    <property type="protein sequence ID" value="BBH22162.1"/>
    <property type="molecule type" value="Genomic_DNA"/>
</dbReference>
<dbReference type="Pfam" id="PF00528">
    <property type="entry name" value="BPD_transp_1"/>
    <property type="match status" value="1"/>
</dbReference>
<feature type="transmembrane region" description="Helical" evidence="7">
    <location>
        <begin position="148"/>
        <end position="169"/>
    </location>
</feature>
<dbReference type="PANTHER" id="PTHR43744:SF1">
    <property type="entry name" value="BINDING-PROTEIN-DEPENDENT TRANSPORT SYSTEMS INNER MEMBRANE COMPONENT"/>
    <property type="match status" value="1"/>
</dbReference>
<comment type="similarity">
    <text evidence="7">Belongs to the binding-protein-dependent transport system permease family.</text>
</comment>
<keyword evidence="3" id="KW-1003">Cell membrane</keyword>
<organism evidence="8 9">
    <name type="scientific">Paenibacillus baekrokdamisoli</name>
    <dbReference type="NCBI Taxonomy" id="1712516"/>
    <lineage>
        <taxon>Bacteria</taxon>
        <taxon>Bacillati</taxon>
        <taxon>Bacillota</taxon>
        <taxon>Bacilli</taxon>
        <taxon>Bacillales</taxon>
        <taxon>Paenibacillaceae</taxon>
        <taxon>Paenibacillus</taxon>
    </lineage>
</organism>
<dbReference type="GO" id="GO:0055085">
    <property type="term" value="P:transmembrane transport"/>
    <property type="evidence" value="ECO:0007669"/>
    <property type="project" value="InterPro"/>
</dbReference>
<proteinExistence type="inferred from homology"/>
<evidence type="ECO:0000256" key="3">
    <source>
        <dbReference type="ARBA" id="ARBA00022475"/>
    </source>
</evidence>
<protein>
    <submittedName>
        <fullName evidence="8">ABC transporter permease</fullName>
    </submittedName>
</protein>
<keyword evidence="5 7" id="KW-1133">Transmembrane helix</keyword>
<feature type="transmembrane region" description="Helical" evidence="7">
    <location>
        <begin position="79"/>
        <end position="103"/>
    </location>
</feature>
<dbReference type="RefSeq" id="WP_232015823.1">
    <property type="nucleotide sequence ID" value="NZ_AP019308.1"/>
</dbReference>
<keyword evidence="2 7" id="KW-0813">Transport</keyword>
<dbReference type="AlphaFoldDB" id="A0A3G9IV90"/>
<dbReference type="KEGG" id="pbk:Back11_35070"/>
<dbReference type="InterPro" id="IPR000515">
    <property type="entry name" value="MetI-like"/>
</dbReference>
<evidence type="ECO:0000313" key="8">
    <source>
        <dbReference type="EMBL" id="BBH22162.1"/>
    </source>
</evidence>